<dbReference type="EMBL" id="QGNW01002166">
    <property type="protein sequence ID" value="RVW24679.1"/>
    <property type="molecule type" value="Genomic_DNA"/>
</dbReference>
<comment type="caution">
    <text evidence="2">The sequence shown here is derived from an EMBL/GenBank/DDBJ whole genome shotgun (WGS) entry which is preliminary data.</text>
</comment>
<evidence type="ECO:0000313" key="2">
    <source>
        <dbReference type="EMBL" id="RVW24679.1"/>
    </source>
</evidence>
<organism evidence="2 3">
    <name type="scientific">Vitis vinifera</name>
    <name type="common">Grape</name>
    <dbReference type="NCBI Taxonomy" id="29760"/>
    <lineage>
        <taxon>Eukaryota</taxon>
        <taxon>Viridiplantae</taxon>
        <taxon>Streptophyta</taxon>
        <taxon>Embryophyta</taxon>
        <taxon>Tracheophyta</taxon>
        <taxon>Spermatophyta</taxon>
        <taxon>Magnoliopsida</taxon>
        <taxon>eudicotyledons</taxon>
        <taxon>Gunneridae</taxon>
        <taxon>Pentapetalae</taxon>
        <taxon>rosids</taxon>
        <taxon>Vitales</taxon>
        <taxon>Vitaceae</taxon>
        <taxon>Viteae</taxon>
        <taxon>Vitis</taxon>
    </lineage>
</organism>
<dbReference type="AlphaFoldDB" id="A0A438CNF5"/>
<feature type="coiled-coil region" evidence="1">
    <location>
        <begin position="32"/>
        <end position="87"/>
    </location>
</feature>
<gene>
    <name evidence="2" type="ORF">CK203_082217</name>
</gene>
<evidence type="ECO:0000256" key="1">
    <source>
        <dbReference type="SAM" id="Coils"/>
    </source>
</evidence>
<proteinExistence type="predicted"/>
<dbReference type="Proteomes" id="UP000288805">
    <property type="component" value="Unassembled WGS sequence"/>
</dbReference>
<protein>
    <recommendedName>
        <fullName evidence="4">Disease resistance protein</fullName>
    </recommendedName>
</protein>
<evidence type="ECO:0008006" key="4">
    <source>
        <dbReference type="Google" id="ProtNLM"/>
    </source>
</evidence>
<sequence length="118" mass="13501">MDCVSPILDVATRLWDCTAKRAVYIRHLPQNLNSLRTAMGELKNLYKDVKERVEREEKLQKKRTHVVDGWLRNVEAMEEQVKEILAKGDEEIDGINANNAQPGFIPSCENLIGINLIE</sequence>
<reference evidence="2 3" key="1">
    <citation type="journal article" date="2018" name="PLoS Genet.">
        <title>Population sequencing reveals clonal diversity and ancestral inbreeding in the grapevine cultivar Chardonnay.</title>
        <authorList>
            <person name="Roach M.J."/>
            <person name="Johnson D.L."/>
            <person name="Bohlmann J."/>
            <person name="van Vuuren H.J."/>
            <person name="Jones S.J."/>
            <person name="Pretorius I.S."/>
            <person name="Schmidt S.A."/>
            <person name="Borneman A.R."/>
        </authorList>
    </citation>
    <scope>NUCLEOTIDE SEQUENCE [LARGE SCALE GENOMIC DNA]</scope>
    <source>
        <strain evidence="3">cv. Chardonnay</strain>
        <tissue evidence="2">Leaf</tissue>
    </source>
</reference>
<accession>A0A438CNF5</accession>
<evidence type="ECO:0000313" key="3">
    <source>
        <dbReference type="Proteomes" id="UP000288805"/>
    </source>
</evidence>
<keyword evidence="1" id="KW-0175">Coiled coil</keyword>
<name>A0A438CNF5_VITVI</name>